<keyword evidence="3" id="KW-1185">Reference proteome</keyword>
<organism evidence="2 3">
    <name type="scientific">Marinobacter koreensis</name>
    <dbReference type="NCBI Taxonomy" id="335974"/>
    <lineage>
        <taxon>Bacteria</taxon>
        <taxon>Pseudomonadati</taxon>
        <taxon>Pseudomonadota</taxon>
        <taxon>Gammaproteobacteria</taxon>
        <taxon>Pseudomonadales</taxon>
        <taxon>Marinobacteraceae</taxon>
        <taxon>Marinobacter</taxon>
    </lineage>
</organism>
<dbReference type="Gene3D" id="1.10.530.10">
    <property type="match status" value="1"/>
</dbReference>
<feature type="chain" id="PRO_5046753295" description="Transglycosylase SLT domain-containing protein" evidence="1">
    <location>
        <begin position="29"/>
        <end position="379"/>
    </location>
</feature>
<dbReference type="RefSeq" id="WP_248158548.1">
    <property type="nucleotide sequence ID" value="NZ_JAKZAJ010000004.1"/>
</dbReference>
<dbReference type="InterPro" id="IPR023346">
    <property type="entry name" value="Lysozyme-like_dom_sf"/>
</dbReference>
<gene>
    <name evidence="2" type="ORF">ACFPQA_15725</name>
</gene>
<evidence type="ECO:0008006" key="4">
    <source>
        <dbReference type="Google" id="ProtNLM"/>
    </source>
</evidence>
<protein>
    <recommendedName>
        <fullName evidence="4">Transglycosylase SLT domain-containing protein</fullName>
    </recommendedName>
</protein>
<accession>A0ABW0RPG7</accession>
<sequence>MNRKLKSLRQLLLFFILAAQALFNGARAQDTDPAATTESSDWTEVIRASPYWVSQGVYRNILTIRQWVLEESAYCTDSDRHILFDMRGQFLSWLADGPDSEHTQKLLNETRQSLFQRGRVDSWVPGSDGQTGYPFALSCDQPHVNLDEAIARYLGTLPPDRLWGSWDDLTFADAEQPGSLHDALVYVFDTRSEQGRIDLPPAIRHHIAGQILIESGGQARAHSAANARGILQLSPTALSDCQIKPDNYWHRLAQLDCALRLTAQNARNIRPAFDARFGDLPDDKRQRLFNLLLIQAYHGGAARVQALLEDETLSRPAAYFAQHQERFTAGDIAFGMVFHNLGRDRLGLASLYYVADVQLASNALCKTARLSKTDFCEWK</sequence>
<feature type="signal peptide" evidence="1">
    <location>
        <begin position="1"/>
        <end position="28"/>
    </location>
</feature>
<name>A0ABW0RPG7_9GAMM</name>
<reference evidence="3" key="1">
    <citation type="journal article" date="2019" name="Int. J. Syst. Evol. Microbiol.">
        <title>The Global Catalogue of Microorganisms (GCM) 10K type strain sequencing project: providing services to taxonomists for standard genome sequencing and annotation.</title>
        <authorList>
            <consortium name="The Broad Institute Genomics Platform"/>
            <consortium name="The Broad Institute Genome Sequencing Center for Infectious Disease"/>
            <person name="Wu L."/>
            <person name="Ma J."/>
        </authorList>
    </citation>
    <scope>NUCLEOTIDE SEQUENCE [LARGE SCALE GENOMIC DNA]</scope>
    <source>
        <strain evidence="3">CGMCC 4.1799</strain>
    </source>
</reference>
<dbReference type="SUPFAM" id="SSF53955">
    <property type="entry name" value="Lysozyme-like"/>
    <property type="match status" value="1"/>
</dbReference>
<evidence type="ECO:0000313" key="3">
    <source>
        <dbReference type="Proteomes" id="UP001596055"/>
    </source>
</evidence>
<proteinExistence type="predicted"/>
<evidence type="ECO:0000256" key="1">
    <source>
        <dbReference type="SAM" id="SignalP"/>
    </source>
</evidence>
<evidence type="ECO:0000313" key="2">
    <source>
        <dbReference type="EMBL" id="MFC5546513.1"/>
    </source>
</evidence>
<dbReference type="EMBL" id="JBHSNL010000006">
    <property type="protein sequence ID" value="MFC5546513.1"/>
    <property type="molecule type" value="Genomic_DNA"/>
</dbReference>
<dbReference type="Proteomes" id="UP001596055">
    <property type="component" value="Unassembled WGS sequence"/>
</dbReference>
<keyword evidence="1" id="KW-0732">Signal</keyword>
<comment type="caution">
    <text evidence="2">The sequence shown here is derived from an EMBL/GenBank/DDBJ whole genome shotgun (WGS) entry which is preliminary data.</text>
</comment>